<dbReference type="Gene3D" id="3.30.70.270">
    <property type="match status" value="1"/>
</dbReference>
<evidence type="ECO:0000313" key="6">
    <source>
        <dbReference type="EMBL" id="GAA3960817.1"/>
    </source>
</evidence>
<dbReference type="InterPro" id="IPR000160">
    <property type="entry name" value="GGDEF_dom"/>
</dbReference>
<evidence type="ECO:0000259" key="5">
    <source>
        <dbReference type="PROSITE" id="PS50887"/>
    </source>
</evidence>
<keyword evidence="3" id="KW-0175">Coiled coil</keyword>
<feature type="compositionally biased region" description="Low complexity" evidence="4">
    <location>
        <begin position="112"/>
        <end position="121"/>
    </location>
</feature>
<reference evidence="7" key="1">
    <citation type="journal article" date="2019" name="Int. J. Syst. Evol. Microbiol.">
        <title>The Global Catalogue of Microorganisms (GCM) 10K type strain sequencing project: providing services to taxonomists for standard genome sequencing and annotation.</title>
        <authorList>
            <consortium name="The Broad Institute Genomics Platform"/>
            <consortium name="The Broad Institute Genome Sequencing Center for Infectious Disease"/>
            <person name="Wu L."/>
            <person name="Ma J."/>
        </authorList>
    </citation>
    <scope>NUCLEOTIDE SEQUENCE [LARGE SCALE GENOMIC DNA]</scope>
    <source>
        <strain evidence="7">JCM 17555</strain>
    </source>
</reference>
<feature type="domain" description="GGDEF" evidence="5">
    <location>
        <begin position="406"/>
        <end position="537"/>
    </location>
</feature>
<dbReference type="CDD" id="cd01949">
    <property type="entry name" value="GGDEF"/>
    <property type="match status" value="1"/>
</dbReference>
<gene>
    <name evidence="6" type="ORF">GCM10022278_18630</name>
</gene>
<proteinExistence type="predicted"/>
<dbReference type="Pfam" id="PF00990">
    <property type="entry name" value="GGDEF"/>
    <property type="match status" value="1"/>
</dbReference>
<dbReference type="SUPFAM" id="SSF55073">
    <property type="entry name" value="Nucleotide cyclase"/>
    <property type="match status" value="1"/>
</dbReference>
<dbReference type="Pfam" id="PF20975">
    <property type="entry name" value="DGCcoil"/>
    <property type="match status" value="2"/>
</dbReference>
<organism evidence="6 7">
    <name type="scientific">Allohahella marinimesophila</name>
    <dbReference type="NCBI Taxonomy" id="1054972"/>
    <lineage>
        <taxon>Bacteria</taxon>
        <taxon>Pseudomonadati</taxon>
        <taxon>Pseudomonadota</taxon>
        <taxon>Gammaproteobacteria</taxon>
        <taxon>Oceanospirillales</taxon>
        <taxon>Hahellaceae</taxon>
        <taxon>Allohahella</taxon>
    </lineage>
</organism>
<dbReference type="PROSITE" id="PS50887">
    <property type="entry name" value="GGDEF"/>
    <property type="match status" value="1"/>
</dbReference>
<protein>
    <recommendedName>
        <fullName evidence="1">diguanylate cyclase</fullName>
        <ecNumber evidence="1">2.7.7.65</ecNumber>
    </recommendedName>
</protein>
<dbReference type="SMART" id="SM00267">
    <property type="entry name" value="GGDEF"/>
    <property type="match status" value="1"/>
</dbReference>
<dbReference type="Proteomes" id="UP001501337">
    <property type="component" value="Unassembled WGS sequence"/>
</dbReference>
<dbReference type="EMBL" id="BAABBO010000009">
    <property type="protein sequence ID" value="GAA3960817.1"/>
    <property type="molecule type" value="Genomic_DNA"/>
</dbReference>
<dbReference type="NCBIfam" id="TIGR00254">
    <property type="entry name" value="GGDEF"/>
    <property type="match status" value="1"/>
</dbReference>
<evidence type="ECO:0000256" key="1">
    <source>
        <dbReference type="ARBA" id="ARBA00012528"/>
    </source>
</evidence>
<dbReference type="InterPro" id="IPR050469">
    <property type="entry name" value="Diguanylate_Cyclase"/>
</dbReference>
<accession>A0ABP7P7A8</accession>
<comment type="catalytic activity">
    <reaction evidence="2">
        <text>2 GTP = 3',3'-c-di-GMP + 2 diphosphate</text>
        <dbReference type="Rhea" id="RHEA:24898"/>
        <dbReference type="ChEBI" id="CHEBI:33019"/>
        <dbReference type="ChEBI" id="CHEBI:37565"/>
        <dbReference type="ChEBI" id="CHEBI:58805"/>
        <dbReference type="EC" id="2.7.7.65"/>
    </reaction>
</comment>
<dbReference type="EC" id="2.7.7.65" evidence="1"/>
<name>A0ABP7P7A8_9GAMM</name>
<feature type="region of interest" description="Disordered" evidence="4">
    <location>
        <begin position="110"/>
        <end position="129"/>
    </location>
</feature>
<dbReference type="PANTHER" id="PTHR45138">
    <property type="entry name" value="REGULATORY COMPONENTS OF SENSORY TRANSDUCTION SYSTEM"/>
    <property type="match status" value="1"/>
</dbReference>
<dbReference type="InterPro" id="IPR029787">
    <property type="entry name" value="Nucleotide_cyclase"/>
</dbReference>
<feature type="coiled-coil region" evidence="3">
    <location>
        <begin position="348"/>
        <end position="375"/>
    </location>
</feature>
<comment type="caution">
    <text evidence="6">The sequence shown here is derived from an EMBL/GenBank/DDBJ whole genome shotgun (WGS) entry which is preliminary data.</text>
</comment>
<dbReference type="InterPro" id="IPR048516">
    <property type="entry name" value="DGCcoil"/>
</dbReference>
<evidence type="ECO:0000256" key="3">
    <source>
        <dbReference type="SAM" id="Coils"/>
    </source>
</evidence>
<keyword evidence="7" id="KW-1185">Reference proteome</keyword>
<sequence>MPVSSDQNQWKNKYNELLAQWDEKEGKASEMISIMQRLVTRVSLAAEGQNRSLDSDLKELRSLLRATGTSPRQLTQQLERIEKRVLELDEARNASIEVLGEMAQLVERRAGGDAAPVADGAPVEERRSRKPSLFGRLLAGLSSDTKQAAPVSAKPASITRKSSASGSSFDSLPPGMLSTDLDATPSTPGLSAFGEHVQKTLLHLLSSMTLPDSAVRDLEKAREKILAGASDSELMLLLDEVAALVIAALGKGQRDFETFLRSLDDRLSGIHAFITEAHKHQEEALGSKQSFRKAIKDQVSTIQSDVAEADSLSHLQASVRTHLDSLITSLDAFVEHEDQREQTLLSSLASLKVKTAELESQTAELKIRLKEERNRALTDGLTGVPNREAFETRILEEFERWSRYRNPLTVAVCDIDLFKRINDSYGHLAGDRVIQIVAKELAKRLRRTDFFARYGGEEFVIIFPETKLEAAEVALEKMRKVVSELPFHFRGEQVQVTVSFGVTEFTEGDTRQSAFDRADGAMYSAKDNGRNAVVAAS</sequence>
<feature type="region of interest" description="Disordered" evidence="4">
    <location>
        <begin position="145"/>
        <end position="182"/>
    </location>
</feature>
<feature type="compositionally biased region" description="Polar residues" evidence="4">
    <location>
        <begin position="159"/>
        <end position="170"/>
    </location>
</feature>
<evidence type="ECO:0000256" key="2">
    <source>
        <dbReference type="ARBA" id="ARBA00034247"/>
    </source>
</evidence>
<evidence type="ECO:0000256" key="4">
    <source>
        <dbReference type="SAM" id="MobiDB-lite"/>
    </source>
</evidence>
<dbReference type="PANTHER" id="PTHR45138:SF9">
    <property type="entry name" value="DIGUANYLATE CYCLASE DGCM-RELATED"/>
    <property type="match status" value="1"/>
</dbReference>
<dbReference type="InterPro" id="IPR043128">
    <property type="entry name" value="Rev_trsase/Diguanyl_cyclase"/>
</dbReference>
<evidence type="ECO:0000313" key="7">
    <source>
        <dbReference type="Proteomes" id="UP001501337"/>
    </source>
</evidence>